<dbReference type="Gene3D" id="1.10.10.10">
    <property type="entry name" value="Winged helix-like DNA-binding domain superfamily/Winged helix DNA-binding domain"/>
    <property type="match status" value="1"/>
</dbReference>
<feature type="DNA-binding region" description="OmpR/PhoB-type" evidence="5">
    <location>
        <begin position="132"/>
        <end position="231"/>
    </location>
</feature>
<evidence type="ECO:0000313" key="10">
    <source>
        <dbReference type="Proteomes" id="UP001500298"/>
    </source>
</evidence>
<evidence type="ECO:0000313" key="9">
    <source>
        <dbReference type="EMBL" id="GAA4827332.1"/>
    </source>
</evidence>
<evidence type="ECO:0000256" key="6">
    <source>
        <dbReference type="SAM" id="Coils"/>
    </source>
</evidence>
<comment type="caution">
    <text evidence="9">The sequence shown here is derived from an EMBL/GenBank/DDBJ whole genome shotgun (WGS) entry which is preliminary data.</text>
</comment>
<dbReference type="SMART" id="SM00448">
    <property type="entry name" value="REC"/>
    <property type="match status" value="1"/>
</dbReference>
<dbReference type="CDD" id="cd00383">
    <property type="entry name" value="trans_reg_C"/>
    <property type="match status" value="1"/>
</dbReference>
<dbReference type="RefSeq" id="WP_345369760.1">
    <property type="nucleotide sequence ID" value="NZ_BAABJX010000018.1"/>
</dbReference>
<organism evidence="9 10">
    <name type="scientific">Algivirga pacifica</name>
    <dbReference type="NCBI Taxonomy" id="1162670"/>
    <lineage>
        <taxon>Bacteria</taxon>
        <taxon>Pseudomonadati</taxon>
        <taxon>Bacteroidota</taxon>
        <taxon>Cytophagia</taxon>
        <taxon>Cytophagales</taxon>
        <taxon>Flammeovirgaceae</taxon>
        <taxon>Algivirga</taxon>
    </lineage>
</organism>
<evidence type="ECO:0000259" key="7">
    <source>
        <dbReference type="PROSITE" id="PS50110"/>
    </source>
</evidence>
<dbReference type="EMBL" id="BAABJX010000018">
    <property type="protein sequence ID" value="GAA4827332.1"/>
    <property type="molecule type" value="Genomic_DNA"/>
</dbReference>
<sequence length="233" mass="26990">MEKIKLLLVEDDPNLGMLLSEYLEVKGFNVTHRKDGEEGLKAYQEGDFDMCIFDVMMPKIDGFTLAERIRKSDVDIPIFFLTAKSLKEDTLKGFEVGADDYMTKPFSMEELLARIQAILRRSKKANNDKEKQTVFEVGKFVFDFNAQKLKNTEEDTEQRLTSKEAALLRLLAIHKNEVMDRSEALNKIWLDDNYFNSRSMDVYITKLRKFLKADESLKIVNVHGQGFKLVELN</sequence>
<evidence type="ECO:0000259" key="8">
    <source>
        <dbReference type="PROSITE" id="PS51755"/>
    </source>
</evidence>
<name>A0ABP9D5F0_9BACT</name>
<evidence type="ECO:0000256" key="3">
    <source>
        <dbReference type="ARBA" id="ARBA00023125"/>
    </source>
</evidence>
<evidence type="ECO:0000256" key="5">
    <source>
        <dbReference type="PROSITE-ProRule" id="PRU01091"/>
    </source>
</evidence>
<feature type="domain" description="OmpR/PhoB-type" evidence="8">
    <location>
        <begin position="132"/>
        <end position="231"/>
    </location>
</feature>
<dbReference type="SUPFAM" id="SSF52172">
    <property type="entry name" value="CheY-like"/>
    <property type="match status" value="1"/>
</dbReference>
<evidence type="ECO:0000256" key="1">
    <source>
        <dbReference type="ARBA" id="ARBA00022553"/>
    </source>
</evidence>
<dbReference type="InterPro" id="IPR016032">
    <property type="entry name" value="Sig_transdc_resp-reg_C-effctor"/>
</dbReference>
<keyword evidence="6" id="KW-0175">Coiled coil</keyword>
<dbReference type="Pfam" id="PF00072">
    <property type="entry name" value="Response_reg"/>
    <property type="match status" value="1"/>
</dbReference>
<dbReference type="InterPro" id="IPR001789">
    <property type="entry name" value="Sig_transdc_resp-reg_receiver"/>
</dbReference>
<dbReference type="InterPro" id="IPR011006">
    <property type="entry name" value="CheY-like_superfamily"/>
</dbReference>
<dbReference type="PANTHER" id="PTHR48111:SF40">
    <property type="entry name" value="PHOSPHATE REGULON TRANSCRIPTIONAL REGULATORY PROTEIN PHOB"/>
    <property type="match status" value="1"/>
</dbReference>
<dbReference type="SMART" id="SM00862">
    <property type="entry name" value="Trans_reg_C"/>
    <property type="match status" value="1"/>
</dbReference>
<dbReference type="CDD" id="cd17574">
    <property type="entry name" value="REC_OmpR"/>
    <property type="match status" value="1"/>
</dbReference>
<gene>
    <name evidence="9" type="ORF">GCM10023331_10170</name>
</gene>
<dbReference type="PANTHER" id="PTHR48111">
    <property type="entry name" value="REGULATOR OF RPOS"/>
    <property type="match status" value="1"/>
</dbReference>
<dbReference type="PROSITE" id="PS51755">
    <property type="entry name" value="OMPR_PHOB"/>
    <property type="match status" value="1"/>
</dbReference>
<keyword evidence="2" id="KW-0902">Two-component regulatory system</keyword>
<dbReference type="InterPro" id="IPR039420">
    <property type="entry name" value="WalR-like"/>
</dbReference>
<feature type="modified residue" description="4-aspartylphosphate" evidence="4">
    <location>
        <position position="54"/>
    </location>
</feature>
<protein>
    <submittedName>
        <fullName evidence="9">Response regulator transcription factor</fullName>
    </submittedName>
</protein>
<feature type="coiled-coil region" evidence="6">
    <location>
        <begin position="108"/>
        <end position="166"/>
    </location>
</feature>
<feature type="domain" description="Response regulatory" evidence="7">
    <location>
        <begin position="5"/>
        <end position="119"/>
    </location>
</feature>
<dbReference type="Proteomes" id="UP001500298">
    <property type="component" value="Unassembled WGS sequence"/>
</dbReference>
<keyword evidence="1 4" id="KW-0597">Phosphoprotein</keyword>
<evidence type="ECO:0000256" key="4">
    <source>
        <dbReference type="PROSITE-ProRule" id="PRU00169"/>
    </source>
</evidence>
<dbReference type="Gene3D" id="3.40.50.2300">
    <property type="match status" value="1"/>
</dbReference>
<reference evidence="10" key="1">
    <citation type="journal article" date="2019" name="Int. J. Syst. Evol. Microbiol.">
        <title>The Global Catalogue of Microorganisms (GCM) 10K type strain sequencing project: providing services to taxonomists for standard genome sequencing and annotation.</title>
        <authorList>
            <consortium name="The Broad Institute Genomics Platform"/>
            <consortium name="The Broad Institute Genome Sequencing Center for Infectious Disease"/>
            <person name="Wu L."/>
            <person name="Ma J."/>
        </authorList>
    </citation>
    <scope>NUCLEOTIDE SEQUENCE [LARGE SCALE GENOMIC DNA]</scope>
    <source>
        <strain evidence="10">JCM 18326</strain>
    </source>
</reference>
<keyword evidence="10" id="KW-1185">Reference proteome</keyword>
<keyword evidence="3 5" id="KW-0238">DNA-binding</keyword>
<dbReference type="SUPFAM" id="SSF46894">
    <property type="entry name" value="C-terminal effector domain of the bipartite response regulators"/>
    <property type="match status" value="1"/>
</dbReference>
<evidence type="ECO:0000256" key="2">
    <source>
        <dbReference type="ARBA" id="ARBA00023012"/>
    </source>
</evidence>
<dbReference type="PROSITE" id="PS50110">
    <property type="entry name" value="RESPONSE_REGULATORY"/>
    <property type="match status" value="1"/>
</dbReference>
<dbReference type="InterPro" id="IPR001867">
    <property type="entry name" value="OmpR/PhoB-type_DNA-bd"/>
</dbReference>
<dbReference type="InterPro" id="IPR036388">
    <property type="entry name" value="WH-like_DNA-bd_sf"/>
</dbReference>
<accession>A0ABP9D5F0</accession>
<proteinExistence type="predicted"/>
<dbReference type="Gene3D" id="6.10.250.690">
    <property type="match status" value="1"/>
</dbReference>
<dbReference type="Pfam" id="PF00486">
    <property type="entry name" value="Trans_reg_C"/>
    <property type="match status" value="1"/>
</dbReference>